<dbReference type="Proteomes" id="UP000042958">
    <property type="component" value="Unassembled WGS sequence"/>
</dbReference>
<keyword evidence="2 3" id="KW-0040">ANK repeat</keyword>
<dbReference type="AlphaFoldDB" id="A0A0F7VCV2"/>
<dbReference type="InterPro" id="IPR036770">
    <property type="entry name" value="Ankyrin_rpt-contain_sf"/>
</dbReference>
<evidence type="ECO:0000256" key="3">
    <source>
        <dbReference type="PROSITE-ProRule" id="PRU00023"/>
    </source>
</evidence>
<accession>A0A0F7VCV2</accession>
<dbReference type="PROSITE" id="PS50088">
    <property type="entry name" value="ANK_REPEAT"/>
    <property type="match status" value="3"/>
</dbReference>
<dbReference type="STRING" id="104259.A0A0F7VCV2"/>
<protein>
    <submittedName>
        <fullName evidence="4">Uncharacterized protein</fullName>
    </submittedName>
</protein>
<name>A0A0F7VCV2_PENBI</name>
<feature type="repeat" description="ANK" evidence="3">
    <location>
        <begin position="186"/>
        <end position="207"/>
    </location>
</feature>
<organism evidence="4 5">
    <name type="scientific">Penicillium brasilianum</name>
    <dbReference type="NCBI Taxonomy" id="104259"/>
    <lineage>
        <taxon>Eukaryota</taxon>
        <taxon>Fungi</taxon>
        <taxon>Dikarya</taxon>
        <taxon>Ascomycota</taxon>
        <taxon>Pezizomycotina</taxon>
        <taxon>Eurotiomycetes</taxon>
        <taxon>Eurotiomycetidae</taxon>
        <taxon>Eurotiales</taxon>
        <taxon>Aspergillaceae</taxon>
        <taxon>Penicillium</taxon>
    </lineage>
</organism>
<dbReference type="EMBL" id="CDHK01000003">
    <property type="protein sequence ID" value="CEO58471.1"/>
    <property type="molecule type" value="Genomic_DNA"/>
</dbReference>
<dbReference type="InterPro" id="IPR002110">
    <property type="entry name" value="Ankyrin_rpt"/>
</dbReference>
<gene>
    <name evidence="4" type="ORF">PMG11_03195</name>
</gene>
<sequence>MALPQIPSEIILDVAKCLEYESDINAFARVNIRLYNIVNCYLYKYNVDHQGSSALSWAAVHGQQATARKSLAEGANVQVQCQSETNLTPLPLAAWNGHDAVIQLLLATEGIEPDFRNPNGVTPLAFAAWNGHEAVVKLLLATRVEPDSKTSSGDTPLLLAVWNGHEAVAKLLLVVDGVDPESRTSRGETPLLLAASNGHEALVKLLLATDGVNPNAQTPSGDTPLILAV</sequence>
<evidence type="ECO:0000256" key="1">
    <source>
        <dbReference type="ARBA" id="ARBA00022737"/>
    </source>
</evidence>
<dbReference type="Gene3D" id="1.25.40.20">
    <property type="entry name" value="Ankyrin repeat-containing domain"/>
    <property type="match status" value="3"/>
</dbReference>
<dbReference type="SUPFAM" id="SSF48403">
    <property type="entry name" value="Ankyrin repeat"/>
    <property type="match status" value="1"/>
</dbReference>
<dbReference type="OrthoDB" id="1577640at2759"/>
<evidence type="ECO:0000256" key="2">
    <source>
        <dbReference type="ARBA" id="ARBA00023043"/>
    </source>
</evidence>
<evidence type="ECO:0000313" key="4">
    <source>
        <dbReference type="EMBL" id="CEO58471.1"/>
    </source>
</evidence>
<keyword evidence="1" id="KW-0677">Repeat</keyword>
<reference evidence="5" key="1">
    <citation type="journal article" date="2015" name="Genome Announc.">
        <title>Draft genome sequence of the fungus Penicillium brasilianum MG11.</title>
        <authorList>
            <person name="Horn F."/>
            <person name="Linde J."/>
            <person name="Mattern D.J."/>
            <person name="Walther G."/>
            <person name="Guthke R."/>
            <person name="Brakhage A.A."/>
            <person name="Valiante V."/>
        </authorList>
    </citation>
    <scope>NUCLEOTIDE SEQUENCE [LARGE SCALE GENOMIC DNA]</scope>
    <source>
        <strain evidence="5">MG11</strain>
    </source>
</reference>
<dbReference type="Pfam" id="PF12796">
    <property type="entry name" value="Ank_2"/>
    <property type="match status" value="1"/>
</dbReference>
<evidence type="ECO:0000313" key="5">
    <source>
        <dbReference type="Proteomes" id="UP000042958"/>
    </source>
</evidence>
<feature type="repeat" description="ANK" evidence="3">
    <location>
        <begin position="119"/>
        <end position="151"/>
    </location>
</feature>
<dbReference type="PROSITE" id="PS50297">
    <property type="entry name" value="ANK_REP_REGION"/>
    <property type="match status" value="3"/>
</dbReference>
<proteinExistence type="predicted"/>
<dbReference type="PANTHER" id="PTHR24198">
    <property type="entry name" value="ANKYRIN REPEAT AND PROTEIN KINASE DOMAIN-CONTAINING PROTEIN"/>
    <property type="match status" value="1"/>
</dbReference>
<dbReference type="PANTHER" id="PTHR24198:SF165">
    <property type="entry name" value="ANKYRIN REPEAT-CONTAINING PROTEIN-RELATED"/>
    <property type="match status" value="1"/>
</dbReference>
<dbReference type="SMART" id="SM00248">
    <property type="entry name" value="ANK"/>
    <property type="match status" value="5"/>
</dbReference>
<dbReference type="Pfam" id="PF00023">
    <property type="entry name" value="Ank"/>
    <property type="match status" value="1"/>
</dbReference>
<keyword evidence="5" id="KW-1185">Reference proteome</keyword>
<feature type="repeat" description="ANK" evidence="3">
    <location>
        <begin position="152"/>
        <end position="173"/>
    </location>
</feature>